<name>A0A4P6KH69_9MICO</name>
<feature type="compositionally biased region" description="Basic and acidic residues" evidence="1">
    <location>
        <begin position="113"/>
        <end position="126"/>
    </location>
</feature>
<evidence type="ECO:0000313" key="2">
    <source>
        <dbReference type="EMBL" id="QBE49887.1"/>
    </source>
</evidence>
<protein>
    <recommendedName>
        <fullName evidence="4">DUF559 domain-containing protein</fullName>
    </recommendedName>
</protein>
<proteinExistence type="predicted"/>
<feature type="region of interest" description="Disordered" evidence="1">
    <location>
        <begin position="40"/>
        <end position="59"/>
    </location>
</feature>
<accession>A0A4P6KH69</accession>
<evidence type="ECO:0008006" key="4">
    <source>
        <dbReference type="Google" id="ProtNLM"/>
    </source>
</evidence>
<dbReference type="Proteomes" id="UP000289260">
    <property type="component" value="Chromosome"/>
</dbReference>
<dbReference type="EMBL" id="CP035806">
    <property type="protein sequence ID" value="QBE49887.1"/>
    <property type="molecule type" value="Genomic_DNA"/>
</dbReference>
<sequence length="349" mass="39456">MPRPPFPLPASLGPVFSAAEARRVGVSARRLRQPDVVRLGPGLYRRHPENPPSTYGTHPDRAWRDLQIAQARALASSLAHGQFYAGFTAAALWELPVPRPTRRAETRAGTGHDPGRGSRDPWQPDDRITIGCCTPRRISRRHGQRALTLSPHLATVVEHNGLPVTDPATTWAVVAPLLRRDDAVALGDAIIRDHRIAGTTRFRRPQLATAEDLAAASALRYRRHSSLLGELLPLLSTHSASPPESHLRLRIREWELPEPELDYDVRAANGVLLGCSEFAWPRYRLAAEYEGDHHRKDGPQWNRDIEKYHYYERHGWEAVRATSSLLYRQQPELRRRLAEALRDRGWDGR</sequence>
<dbReference type="OrthoDB" id="3173471at2"/>
<reference evidence="2 3" key="1">
    <citation type="submission" date="2019-02" db="EMBL/GenBank/DDBJ databases">
        <authorList>
            <person name="Sun L."/>
            <person name="Pan D."/>
            <person name="Wu X."/>
        </authorList>
    </citation>
    <scope>NUCLEOTIDE SEQUENCE [LARGE SCALE GENOMIC DNA]</scope>
    <source>
        <strain evidence="2 3">JW-1</strain>
    </source>
</reference>
<feature type="region of interest" description="Disordered" evidence="1">
    <location>
        <begin position="102"/>
        <end position="126"/>
    </location>
</feature>
<keyword evidence="3" id="KW-1185">Reference proteome</keyword>
<gene>
    <name evidence="2" type="ORF">EVS81_14485</name>
</gene>
<dbReference type="RefSeq" id="WP_130111000.1">
    <property type="nucleotide sequence ID" value="NZ_CP035806.1"/>
</dbReference>
<organism evidence="2 3">
    <name type="scientific">Leucobacter triazinivorans</name>
    <dbReference type="NCBI Taxonomy" id="1784719"/>
    <lineage>
        <taxon>Bacteria</taxon>
        <taxon>Bacillati</taxon>
        <taxon>Actinomycetota</taxon>
        <taxon>Actinomycetes</taxon>
        <taxon>Micrococcales</taxon>
        <taxon>Microbacteriaceae</taxon>
        <taxon>Leucobacter</taxon>
    </lineage>
</organism>
<evidence type="ECO:0000313" key="3">
    <source>
        <dbReference type="Proteomes" id="UP000289260"/>
    </source>
</evidence>
<dbReference type="KEGG" id="ltr:EVS81_14485"/>
<dbReference type="AlphaFoldDB" id="A0A4P6KH69"/>
<evidence type="ECO:0000256" key="1">
    <source>
        <dbReference type="SAM" id="MobiDB-lite"/>
    </source>
</evidence>